<evidence type="ECO:0000256" key="1">
    <source>
        <dbReference type="SAM" id="MobiDB-lite"/>
    </source>
</evidence>
<feature type="region of interest" description="Disordered" evidence="1">
    <location>
        <begin position="60"/>
        <end position="128"/>
    </location>
</feature>
<protein>
    <submittedName>
        <fullName evidence="2">Uncharacterized protein</fullName>
    </submittedName>
</protein>
<keyword evidence="3" id="KW-1185">Reference proteome</keyword>
<feature type="compositionally biased region" description="Polar residues" evidence="1">
    <location>
        <begin position="89"/>
        <end position="106"/>
    </location>
</feature>
<sequence>MPELKRRSTPMPGTMKAVEYHARTNRSTSSLCTRRYPRSMNRRRSNGIMNCIDHVMENGVPTPQQQLGSHEITKPYTRLSDSRGGGSPSIASTTAPLEDSLSSIESFNELEETGVLPSTDGTDKKEDQSPTIAIWAWDRGLLESRDDTIDIWDELFLSKFHSQSP</sequence>
<name>A0AAD2PTY3_9STRA</name>
<proteinExistence type="predicted"/>
<gene>
    <name evidence="2" type="ORF">CYCCA115_LOCUS10814</name>
</gene>
<evidence type="ECO:0000313" key="3">
    <source>
        <dbReference type="Proteomes" id="UP001295423"/>
    </source>
</evidence>
<dbReference type="Proteomes" id="UP001295423">
    <property type="component" value="Unassembled WGS sequence"/>
</dbReference>
<comment type="caution">
    <text evidence="2">The sequence shown here is derived from an EMBL/GenBank/DDBJ whole genome shotgun (WGS) entry which is preliminary data.</text>
</comment>
<dbReference type="EMBL" id="CAKOGP040001714">
    <property type="protein sequence ID" value="CAJ1946740.1"/>
    <property type="molecule type" value="Genomic_DNA"/>
</dbReference>
<evidence type="ECO:0000313" key="2">
    <source>
        <dbReference type="EMBL" id="CAJ1946740.1"/>
    </source>
</evidence>
<accession>A0AAD2PTY3</accession>
<reference evidence="2" key="1">
    <citation type="submission" date="2023-08" db="EMBL/GenBank/DDBJ databases">
        <authorList>
            <person name="Audoor S."/>
            <person name="Bilcke G."/>
        </authorList>
    </citation>
    <scope>NUCLEOTIDE SEQUENCE</scope>
</reference>
<organism evidence="2 3">
    <name type="scientific">Cylindrotheca closterium</name>
    <dbReference type="NCBI Taxonomy" id="2856"/>
    <lineage>
        <taxon>Eukaryota</taxon>
        <taxon>Sar</taxon>
        <taxon>Stramenopiles</taxon>
        <taxon>Ochrophyta</taxon>
        <taxon>Bacillariophyta</taxon>
        <taxon>Bacillariophyceae</taxon>
        <taxon>Bacillariophycidae</taxon>
        <taxon>Bacillariales</taxon>
        <taxon>Bacillariaceae</taxon>
        <taxon>Cylindrotheca</taxon>
    </lineage>
</organism>
<dbReference type="AlphaFoldDB" id="A0AAD2PTY3"/>